<feature type="domain" description="HTH psq-type" evidence="2">
    <location>
        <begin position="5"/>
        <end position="39"/>
    </location>
</feature>
<dbReference type="Pfam" id="PF25597">
    <property type="entry name" value="SH3_retrovirus"/>
    <property type="match status" value="1"/>
</dbReference>
<dbReference type="InterPro" id="IPR007889">
    <property type="entry name" value="HTH_Psq"/>
</dbReference>
<keyword evidence="5" id="KW-1185">Reference proteome</keyword>
<dbReference type="Pfam" id="PF04218">
    <property type="entry name" value="CENP-B_N"/>
    <property type="match status" value="1"/>
</dbReference>
<evidence type="ECO:0000259" key="2">
    <source>
        <dbReference type="Pfam" id="PF04218"/>
    </source>
</evidence>
<gene>
    <name evidence="4" type="ORF">T10_265</name>
</gene>
<dbReference type="AlphaFoldDB" id="A0A0V1MZV9"/>
<dbReference type="OrthoDB" id="8021785at2759"/>
<sequence>MSTTRKRKVLSLEQKLEVCRLVESGESFRKIAESFGVGPPKIVCSDNQSSIVLYIPSLETGLLSAQGITCNGYKIKFQDDTCLITYQKEVVAEAKLDGSLFMLKRKLQMDTTLSVHTHACLHKWHRRMGHRDSEAVRRLNKEQLVNGIEICECDAENDCEICLTAVDRIKDYVATLHTRFGRNPVTLRTDNGREYINQRLRNFLSEKGIAHLFSAPYTKTKWCSRKEERFFSLNGEGTLLGRSGVHGSISTKSAPRPKYFQDTIPALDWNQTQQSGQQGIGYGGTTKGYRLLNPTTNEIWISRSVKIIEDDSHMKSESAVPKGAIEQSREYEDTPKLPKKEVNVNIEDIFGPQQEESTDKGESTKEGIETPTLRCSRRINKGGSNETANPKTEKWIAGAEEEKGIIELKCCPSDKMMADSLTKPVCKQKTESFAKKVGLEGYGQENEKGCWRKAFS</sequence>
<dbReference type="Gene3D" id="1.10.10.60">
    <property type="entry name" value="Homeodomain-like"/>
    <property type="match status" value="1"/>
</dbReference>
<dbReference type="Proteomes" id="UP000054843">
    <property type="component" value="Unassembled WGS sequence"/>
</dbReference>
<dbReference type="InterPro" id="IPR057670">
    <property type="entry name" value="SH3_retrovirus"/>
</dbReference>
<dbReference type="InterPro" id="IPR036397">
    <property type="entry name" value="RNaseH_sf"/>
</dbReference>
<comment type="subcellular location">
    <subcellularLocation>
        <location evidence="1">Nucleus</location>
    </subcellularLocation>
</comment>
<dbReference type="SUPFAM" id="SSF46689">
    <property type="entry name" value="Homeodomain-like"/>
    <property type="match status" value="1"/>
</dbReference>
<dbReference type="GO" id="GO:0003677">
    <property type="term" value="F:DNA binding"/>
    <property type="evidence" value="ECO:0007669"/>
    <property type="project" value="InterPro"/>
</dbReference>
<proteinExistence type="predicted"/>
<evidence type="ECO:0000313" key="4">
    <source>
        <dbReference type="EMBL" id="KRZ77282.1"/>
    </source>
</evidence>
<evidence type="ECO:0000259" key="3">
    <source>
        <dbReference type="Pfam" id="PF25597"/>
    </source>
</evidence>
<dbReference type="SUPFAM" id="SSF53098">
    <property type="entry name" value="Ribonuclease H-like"/>
    <property type="match status" value="1"/>
</dbReference>
<dbReference type="GO" id="GO:0005634">
    <property type="term" value="C:nucleus"/>
    <property type="evidence" value="ECO:0007669"/>
    <property type="project" value="UniProtKB-SubCell"/>
</dbReference>
<dbReference type="InterPro" id="IPR009057">
    <property type="entry name" value="Homeodomain-like_sf"/>
</dbReference>
<protein>
    <submittedName>
        <fullName evidence="4">Uncharacterized protein</fullName>
    </submittedName>
</protein>
<accession>A0A0V1MZV9</accession>
<dbReference type="Gene3D" id="3.30.420.10">
    <property type="entry name" value="Ribonuclease H-like superfamily/Ribonuclease H"/>
    <property type="match status" value="1"/>
</dbReference>
<name>A0A0V1MZV9_9BILA</name>
<reference evidence="4 5" key="1">
    <citation type="submission" date="2015-01" db="EMBL/GenBank/DDBJ databases">
        <title>Evolution of Trichinella species and genotypes.</title>
        <authorList>
            <person name="Korhonen P.K."/>
            <person name="Edoardo P."/>
            <person name="Giuseppe L.R."/>
            <person name="Gasser R.B."/>
        </authorList>
    </citation>
    <scope>NUCLEOTIDE SEQUENCE [LARGE SCALE GENOMIC DNA]</scope>
    <source>
        <strain evidence="4">ISS1980</strain>
    </source>
</reference>
<feature type="domain" description="Retroviral polymerase SH3-like" evidence="3">
    <location>
        <begin position="280"/>
        <end position="315"/>
    </location>
</feature>
<dbReference type="EMBL" id="JYDO01000021">
    <property type="protein sequence ID" value="KRZ77282.1"/>
    <property type="molecule type" value="Genomic_DNA"/>
</dbReference>
<organism evidence="4 5">
    <name type="scientific">Trichinella papuae</name>
    <dbReference type="NCBI Taxonomy" id="268474"/>
    <lineage>
        <taxon>Eukaryota</taxon>
        <taxon>Metazoa</taxon>
        <taxon>Ecdysozoa</taxon>
        <taxon>Nematoda</taxon>
        <taxon>Enoplea</taxon>
        <taxon>Dorylaimia</taxon>
        <taxon>Trichinellida</taxon>
        <taxon>Trichinellidae</taxon>
        <taxon>Trichinella</taxon>
    </lineage>
</organism>
<evidence type="ECO:0000313" key="5">
    <source>
        <dbReference type="Proteomes" id="UP000054843"/>
    </source>
</evidence>
<evidence type="ECO:0000256" key="1">
    <source>
        <dbReference type="ARBA" id="ARBA00004123"/>
    </source>
</evidence>
<comment type="caution">
    <text evidence="4">The sequence shown here is derived from an EMBL/GenBank/DDBJ whole genome shotgun (WGS) entry which is preliminary data.</text>
</comment>
<dbReference type="InterPro" id="IPR012337">
    <property type="entry name" value="RNaseH-like_sf"/>
</dbReference>